<dbReference type="SMART" id="SM01411">
    <property type="entry name" value="Ephrin_rec_like"/>
    <property type="match status" value="7"/>
</dbReference>
<keyword evidence="6" id="KW-1185">Reference proteome</keyword>
<dbReference type="InParanoid" id="A0A2P6NS10"/>
<dbReference type="Gene3D" id="2.10.50.10">
    <property type="entry name" value="Tumor Necrosis Factor Receptor, subunit A, domain 2"/>
    <property type="match status" value="5"/>
</dbReference>
<evidence type="ECO:0000256" key="1">
    <source>
        <dbReference type="SAM" id="MobiDB-lite"/>
    </source>
</evidence>
<dbReference type="Pfam" id="PF07699">
    <property type="entry name" value="Ephrin_rec_like"/>
    <property type="match status" value="1"/>
</dbReference>
<feature type="transmembrane region" description="Helical" evidence="2">
    <location>
        <begin position="1701"/>
        <end position="1725"/>
    </location>
</feature>
<sequence>MRLSTLLFSLTLLLHQQVGVCQDSGKGETAPLGYNALRYVRTSSNGSRGLYLQNGCEFRIEKPITIYALGFYGGDVNTRQPATVYLWRDELLLMSVFISANDTAWNTMQDTLVYKTIDPVYLFGNTSRRYVITTDANVPIQRGLNVADERIDTTNNRKIRYWTFTGATYGSANSSAPIDVTSEYGVTDQPSCASPTATFFWKPESLMLQFNDVTAATPNNTIVSDNSNHPWVISLSSRANHSAIIVTHVGVARYDADTSMTVYLATDSDGLNIRRVVNFNGGTDQVPQYVFGWYWLALDSPWLIDYKSTLNITFSCNRDGSTPITNWGAPGFTSSLSVDWLSHSIVGAVINVRYTPADSVVGASAYQQNTMGLSVVNVTYGPSPIESISSYGSWVAVGSATGAHPYNLMRYSHNFRSSYIQPATWSSDTLPFSQTPMRIPPSDNWYGYGITDQGFSLFDPNTSPMNFVIPNCTTDLVGITSSLIRGDIKMVAYEDGKFIVWNSRIQRLYDLTCDYEGQTRVTTLSRWSDTYHSDTERHIPLGQFRDIKSMHLNDGVVYIVADGRVQALRLSDLLMAKFDGAVDAIETYPIQGEPVQFLFSRSGHTWLLYTTGIERFDPVSGFLGGSYVFPVNFTGESMMADLYDDGIGFASDGLAFTGVVVTLGDGSGTLVTVQPSCSNGYGASCEKTCSPLCYYSGGCDIITGYCSNYKPNFVPEQSSTSYTADISGPSTLILAATRAADGSCYSLDTNSSLYQSTFSAYPRSMYGTDSRTLLQQITPFVRASSMAYDVSGGTMLVVDDVGKLWSIRTSQPTLNSVIMDAIGTALQVQYQIETDRWYILTASAMYVMEANYEPTISPNNPVYFSVINTIPVTTPTIGFGVDSTGSVWWYTPTGLMNSQNSSRTIPVVPPISTGLMSSYQNWNTDYPGLVADFYLDRLSYIHYHIGIVDVINITSHKIIARYGNYTGFIPQQLHRPKLALWVRNILSSLYNEVAPPFLFLLDDSGKTITSISQGCQSNTHGYQCTPCLCGKNSYVCSDGPDGDGSCLCKSPYSGPTCSESCIDGYRMDNTSTCVACAAGTYSNGASCTPCPPYTYSTDGGTSGCIPCDVGYEQPLPGKTSCTACLPGTYGNGTTACIPCPVGYFTSDYGSTYCLPCTTGSYANVTGQSSCNACPSGNMGNSTFCQPCGPNSYSTSIGMTECTICSPGTYQPLFGQNNYLTCKAGTAGNGTGCTSCTPGFYSPEPGGASSCIPCPIGEFSTQSGAKYCTLCPVGSVGNSTYCTPCPENFFAPQIGLTSCTACPAGSHQPLTGQSSCIPCAAGTSGDGTYCSPCDPGHYQSLSGQRSCIQCPDTMEPNDNRTNCLCQVNTVKISEKECRACPLGGNCSIRGEINTARGYWADLGDKTTKRSTQSTNFTVPSFFKCENSEACPGGAITDIPACPEGYDGPLCALCSEDYYLTYSKQCKQCPPGGANITIFVAVPLLVIAAVCGLLFRCSSEMNEMREQRMMSAKEVTAVITAVDTIQTVGVEGMDGYGEIIEEMMDGGGETVNNGRDFWEAFKSVREQMAGDSGIAGTLNNFCGNLVNLSTFKVVVSFFQIFSSVDKFSIPWPPVFTELVQKFSWVSLDVLKGASTSCSYNFTFYNFLLINVLGPLLVLIVALAIMWFILPMVYAFRRSGWKSVSQSVLEEGERNMLRRLLINIMWKYSFTWLMFVYSGVSVKIFTLFDCRPVNGTNYLRADYSVVCGTSEYKSYVIFAVIMILMWPVGIPALIFGILWYHRYDLSKEDTLDRFGALYAEYEYIDWNSAELEKMTRWETIRRRVSSFWEVWEIIRRLFLASILIFILKDTAEQLSLGVFVSFIAIFLELAFSPYESLAVDAVQLTSLTAIYFTYFSGLIVKLQSYVSELSPSQLPVSNPLVFQILVIIVNTFVMILYTGLIVFFIIRVTLMIKMIWQAWRSMKESNRVAPETDLELDVVEGGKGPTIPSEMVNREERESQSDIQPDDGTIESPPPYAPTDPSETKTETASEEGCTQMTFGPVPMESNASETNVEDPRQPAQLEAVTQRDTPDEVRNNEAIRDAVCFGHTETAWLPLSDSRVDHSAQDNYAIRRAAPNSQLYNMGWNCETFSLRDIISLGRGKKFVRNETLFGNPLGNSCSICANIPTSKTKLWSKIRGQGENTTPTRAWMC</sequence>
<accession>A0A2P6NS10</accession>
<evidence type="ECO:0000256" key="2">
    <source>
        <dbReference type="SAM" id="Phobius"/>
    </source>
</evidence>
<comment type="caution">
    <text evidence="5">The sequence shown here is derived from an EMBL/GenBank/DDBJ whole genome shotgun (WGS) entry which is preliminary data.</text>
</comment>
<dbReference type="EMBL" id="MDYQ01000027">
    <property type="protein sequence ID" value="PRP86762.1"/>
    <property type="molecule type" value="Genomic_DNA"/>
</dbReference>
<feature type="transmembrane region" description="Helical" evidence="2">
    <location>
        <begin position="1850"/>
        <end position="1868"/>
    </location>
</feature>
<dbReference type="PANTHER" id="PTHR11319">
    <property type="entry name" value="G PROTEIN-COUPLED RECEPTOR-RELATED"/>
    <property type="match status" value="1"/>
</dbReference>
<dbReference type="InterPro" id="IPR011641">
    <property type="entry name" value="Tyr-kin_ephrin_A/B_rcpt-like"/>
</dbReference>
<dbReference type="InterPro" id="IPR009030">
    <property type="entry name" value="Growth_fac_rcpt_cys_sf"/>
</dbReference>
<feature type="transmembrane region" description="Helical" evidence="2">
    <location>
        <begin position="1827"/>
        <end position="1844"/>
    </location>
</feature>
<gene>
    <name evidence="5" type="ORF">PROFUN_02911</name>
</gene>
<organism evidence="5 6">
    <name type="scientific">Planoprotostelium fungivorum</name>
    <dbReference type="NCBI Taxonomy" id="1890364"/>
    <lineage>
        <taxon>Eukaryota</taxon>
        <taxon>Amoebozoa</taxon>
        <taxon>Evosea</taxon>
        <taxon>Variosea</taxon>
        <taxon>Cavosteliida</taxon>
        <taxon>Cavosteliaceae</taxon>
        <taxon>Planoprotostelium</taxon>
    </lineage>
</organism>
<reference evidence="5 6" key="1">
    <citation type="journal article" date="2018" name="Genome Biol. Evol.">
        <title>Multiple Roots of Fruiting Body Formation in Amoebozoa.</title>
        <authorList>
            <person name="Hillmann F."/>
            <person name="Forbes G."/>
            <person name="Novohradska S."/>
            <person name="Ferling I."/>
            <person name="Riege K."/>
            <person name="Groth M."/>
            <person name="Westermann M."/>
            <person name="Marz M."/>
            <person name="Spaller T."/>
            <person name="Winckler T."/>
            <person name="Schaap P."/>
            <person name="Glockner G."/>
        </authorList>
    </citation>
    <scope>NUCLEOTIDE SEQUENCE [LARGE SCALE GENOMIC DNA]</scope>
    <source>
        <strain evidence="5 6">Jena</strain>
    </source>
</reference>
<evidence type="ECO:0000259" key="4">
    <source>
        <dbReference type="Pfam" id="PF07699"/>
    </source>
</evidence>
<proteinExistence type="predicted"/>
<keyword evidence="2" id="KW-1133">Transmembrane helix</keyword>
<protein>
    <recommendedName>
        <fullName evidence="4">Tyrosine-protein kinase ephrin type A/B receptor-like domain-containing protein</fullName>
    </recommendedName>
</protein>
<dbReference type="Proteomes" id="UP000241769">
    <property type="component" value="Unassembled WGS sequence"/>
</dbReference>
<feature type="transmembrane region" description="Helical" evidence="2">
    <location>
        <begin position="1917"/>
        <end position="1943"/>
    </location>
</feature>
<feature type="transmembrane region" description="Helical" evidence="2">
    <location>
        <begin position="1875"/>
        <end position="1897"/>
    </location>
</feature>
<evidence type="ECO:0000313" key="6">
    <source>
        <dbReference type="Proteomes" id="UP000241769"/>
    </source>
</evidence>
<evidence type="ECO:0000256" key="3">
    <source>
        <dbReference type="SAM" id="SignalP"/>
    </source>
</evidence>
<feature type="signal peptide" evidence="3">
    <location>
        <begin position="1"/>
        <end position="21"/>
    </location>
</feature>
<feature type="domain" description="Tyrosine-protein kinase ephrin type A/B receptor-like" evidence="4">
    <location>
        <begin position="1294"/>
        <end position="1325"/>
    </location>
</feature>
<name>A0A2P6NS10_9EUKA</name>
<keyword evidence="2" id="KW-0812">Transmembrane</keyword>
<evidence type="ECO:0000313" key="5">
    <source>
        <dbReference type="EMBL" id="PRP86762.1"/>
    </source>
</evidence>
<feature type="chain" id="PRO_5015168792" description="Tyrosine-protein kinase ephrin type A/B receptor-like domain-containing protein" evidence="3">
    <location>
        <begin position="22"/>
        <end position="2188"/>
    </location>
</feature>
<keyword evidence="3" id="KW-0732">Signal</keyword>
<feature type="transmembrane region" description="Helical" evidence="2">
    <location>
        <begin position="1474"/>
        <end position="1493"/>
    </location>
</feature>
<feature type="region of interest" description="Disordered" evidence="1">
    <location>
        <begin position="1973"/>
        <end position="2072"/>
    </location>
</feature>
<feature type="transmembrane region" description="Helical" evidence="2">
    <location>
        <begin position="1653"/>
        <end position="1673"/>
    </location>
</feature>
<dbReference type="SUPFAM" id="SSF57184">
    <property type="entry name" value="Growth factor receptor domain"/>
    <property type="match status" value="3"/>
</dbReference>
<dbReference type="OrthoDB" id="413581at2759"/>
<keyword evidence="2" id="KW-0472">Membrane</keyword>
<dbReference type="PANTHER" id="PTHR11319:SF35">
    <property type="entry name" value="OUTER MEMBRANE PROTEIN PMPC-RELATED"/>
    <property type="match status" value="1"/>
</dbReference>
<feature type="transmembrane region" description="Helical" evidence="2">
    <location>
        <begin position="1752"/>
        <end position="1777"/>
    </location>
</feature>
<dbReference type="STRING" id="1890364.A0A2P6NS10"/>